<evidence type="ECO:0000256" key="6">
    <source>
        <dbReference type="PROSITE-ProRule" id="PRU00169"/>
    </source>
</evidence>
<dbReference type="EMBL" id="DSXR01000019">
    <property type="protein sequence ID" value="HGS86310.1"/>
    <property type="molecule type" value="Genomic_DNA"/>
</dbReference>
<proteinExistence type="predicted"/>
<keyword evidence="4" id="KW-0238">DNA-binding</keyword>
<evidence type="ECO:0000313" key="8">
    <source>
        <dbReference type="EMBL" id="HGS86310.1"/>
    </source>
</evidence>
<dbReference type="GO" id="GO:0000976">
    <property type="term" value="F:transcription cis-regulatory region binding"/>
    <property type="evidence" value="ECO:0007669"/>
    <property type="project" value="TreeGrafter"/>
</dbReference>
<keyword evidence="3" id="KW-0805">Transcription regulation</keyword>
<dbReference type="GO" id="GO:0005829">
    <property type="term" value="C:cytosol"/>
    <property type="evidence" value="ECO:0007669"/>
    <property type="project" value="TreeGrafter"/>
</dbReference>
<dbReference type="InterPro" id="IPR001789">
    <property type="entry name" value="Sig_transdc_resp-reg_receiver"/>
</dbReference>
<dbReference type="SUPFAM" id="SSF52540">
    <property type="entry name" value="P-loop containing nucleoside triphosphate hydrolases"/>
    <property type="match status" value="1"/>
</dbReference>
<organism evidence="8">
    <name type="scientific">Bellilinea caldifistulae</name>
    <dbReference type="NCBI Taxonomy" id="360411"/>
    <lineage>
        <taxon>Bacteria</taxon>
        <taxon>Bacillati</taxon>
        <taxon>Chloroflexota</taxon>
        <taxon>Anaerolineae</taxon>
        <taxon>Anaerolineales</taxon>
        <taxon>Anaerolineaceae</taxon>
        <taxon>Bellilinea</taxon>
    </lineage>
</organism>
<dbReference type="AlphaFoldDB" id="A0A7C4Q1V1"/>
<dbReference type="Gene3D" id="3.40.50.2300">
    <property type="match status" value="1"/>
</dbReference>
<dbReference type="InterPro" id="IPR027417">
    <property type="entry name" value="P-loop_NTPase"/>
</dbReference>
<dbReference type="GO" id="GO:0006355">
    <property type="term" value="P:regulation of DNA-templated transcription"/>
    <property type="evidence" value="ECO:0007669"/>
    <property type="project" value="TreeGrafter"/>
</dbReference>
<dbReference type="InterPro" id="IPR039420">
    <property type="entry name" value="WalR-like"/>
</dbReference>
<dbReference type="PANTHER" id="PTHR48111:SF1">
    <property type="entry name" value="TWO-COMPONENT RESPONSE REGULATOR ORR33"/>
    <property type="match status" value="1"/>
</dbReference>
<dbReference type="PANTHER" id="PTHR48111">
    <property type="entry name" value="REGULATOR OF RPOS"/>
    <property type="match status" value="1"/>
</dbReference>
<dbReference type="GO" id="GO:0000156">
    <property type="term" value="F:phosphorelay response regulator activity"/>
    <property type="evidence" value="ECO:0007669"/>
    <property type="project" value="TreeGrafter"/>
</dbReference>
<evidence type="ECO:0000256" key="4">
    <source>
        <dbReference type="ARBA" id="ARBA00023125"/>
    </source>
</evidence>
<dbReference type="GO" id="GO:0032993">
    <property type="term" value="C:protein-DNA complex"/>
    <property type="evidence" value="ECO:0007669"/>
    <property type="project" value="TreeGrafter"/>
</dbReference>
<dbReference type="Gene3D" id="3.40.50.300">
    <property type="entry name" value="P-loop containing nucleotide triphosphate hydrolases"/>
    <property type="match status" value="1"/>
</dbReference>
<keyword evidence="2" id="KW-0902">Two-component regulatory system</keyword>
<dbReference type="SMART" id="SM00448">
    <property type="entry name" value="REC"/>
    <property type="match status" value="1"/>
</dbReference>
<evidence type="ECO:0000256" key="3">
    <source>
        <dbReference type="ARBA" id="ARBA00023015"/>
    </source>
</evidence>
<reference evidence="8" key="1">
    <citation type="journal article" date="2020" name="mSystems">
        <title>Genome- and Community-Level Interaction Insights into Carbon Utilization and Element Cycling Functions of Hydrothermarchaeota in Hydrothermal Sediment.</title>
        <authorList>
            <person name="Zhou Z."/>
            <person name="Liu Y."/>
            <person name="Xu W."/>
            <person name="Pan J."/>
            <person name="Luo Z.H."/>
            <person name="Li M."/>
        </authorList>
    </citation>
    <scope>NUCLEOTIDE SEQUENCE [LARGE SCALE GENOMIC DNA]</scope>
    <source>
        <strain evidence="8">SpSt-556</strain>
    </source>
</reference>
<dbReference type="PROSITE" id="PS50110">
    <property type="entry name" value="RESPONSE_REGULATORY"/>
    <property type="match status" value="1"/>
</dbReference>
<sequence length="455" mass="50873">MSSKMVPYHLSQYRFSDTGGISLTKLKIFFTKMLRSIQCPVGIIFLSKRGGDAMREKIFIVDDNEVSRKLVGGVLKKEGYEVYAAASATEALAAIPKVMPDLVILDVMMPEMDGYQLCRRLRDRPETARLPILILTSLNQLEERLKAFEAGADDFIPKPFQPQEFIARVQVALRRSSFYLPAPAKTQAQTIAIFSLRGGIGVSSIATNTAIGLSQLWKMPVTLIDLALDNGISALMMDLPLRHSWAELSHIKAEEIDTEVIYQILLKHPSGLSVLAAPRRPYEAELLNGEQVKQVLSLLAKQNEYLVLDLPHNFSETTLAALDQADQILLVLSPELAAVQCTSIALDVFAKIGYSPEKVKLVLNWNFKGRGLPREEIEKVLQKRIEIVLPFAGDELINALTMGKPPVWEAPESALGGLFEDFAFYWSKTEHKKNPPKPYSEALVRVQKRMKARQK</sequence>
<comment type="caution">
    <text evidence="8">The sequence shown here is derived from an EMBL/GenBank/DDBJ whole genome shotgun (WGS) entry which is preliminary data.</text>
</comment>
<keyword evidence="5" id="KW-0804">Transcription</keyword>
<dbReference type="InterPro" id="IPR011006">
    <property type="entry name" value="CheY-like_superfamily"/>
</dbReference>
<evidence type="ECO:0000256" key="5">
    <source>
        <dbReference type="ARBA" id="ARBA00023163"/>
    </source>
</evidence>
<dbReference type="InterPro" id="IPR017746">
    <property type="entry name" value="Cellulose_synthase_operon_BcsQ"/>
</dbReference>
<accession>A0A7C4Q1V1</accession>
<dbReference type="SUPFAM" id="SSF52172">
    <property type="entry name" value="CheY-like"/>
    <property type="match status" value="1"/>
</dbReference>
<gene>
    <name evidence="8" type="ORF">ENT17_01670</name>
</gene>
<evidence type="ECO:0000256" key="2">
    <source>
        <dbReference type="ARBA" id="ARBA00023012"/>
    </source>
</evidence>
<dbReference type="Pfam" id="PF06564">
    <property type="entry name" value="CBP_BcsQ"/>
    <property type="match status" value="1"/>
</dbReference>
<keyword evidence="1 6" id="KW-0597">Phosphoprotein</keyword>
<evidence type="ECO:0000256" key="1">
    <source>
        <dbReference type="ARBA" id="ARBA00022553"/>
    </source>
</evidence>
<feature type="modified residue" description="4-aspartylphosphate" evidence="6">
    <location>
        <position position="106"/>
    </location>
</feature>
<name>A0A7C4Q1V1_9CHLR</name>
<evidence type="ECO:0000259" key="7">
    <source>
        <dbReference type="PROSITE" id="PS50110"/>
    </source>
</evidence>
<dbReference type="Pfam" id="PF00072">
    <property type="entry name" value="Response_reg"/>
    <property type="match status" value="1"/>
</dbReference>
<feature type="domain" description="Response regulatory" evidence="7">
    <location>
        <begin position="57"/>
        <end position="173"/>
    </location>
</feature>
<protein>
    <submittedName>
        <fullName evidence="8">Response regulator</fullName>
    </submittedName>
</protein>